<protein>
    <recommendedName>
        <fullName evidence="4">3-beta hydroxysteroid dehydrogenase/isomerase domain-containing protein</fullName>
    </recommendedName>
</protein>
<keyword evidence="2" id="KW-0560">Oxidoreductase</keyword>
<organism evidence="5 6">
    <name type="scientific">Crepidotus variabilis</name>
    <dbReference type="NCBI Taxonomy" id="179855"/>
    <lineage>
        <taxon>Eukaryota</taxon>
        <taxon>Fungi</taxon>
        <taxon>Dikarya</taxon>
        <taxon>Basidiomycota</taxon>
        <taxon>Agaricomycotina</taxon>
        <taxon>Agaricomycetes</taxon>
        <taxon>Agaricomycetidae</taxon>
        <taxon>Agaricales</taxon>
        <taxon>Agaricineae</taxon>
        <taxon>Crepidotaceae</taxon>
        <taxon>Crepidotus</taxon>
    </lineage>
</organism>
<keyword evidence="3" id="KW-0812">Transmembrane</keyword>
<dbReference type="PANTHER" id="PTHR43245">
    <property type="entry name" value="BIFUNCTIONAL POLYMYXIN RESISTANCE PROTEIN ARNA"/>
    <property type="match status" value="1"/>
</dbReference>
<reference evidence="5" key="1">
    <citation type="submission" date="2020-11" db="EMBL/GenBank/DDBJ databases">
        <authorList>
            <consortium name="DOE Joint Genome Institute"/>
            <person name="Ahrendt S."/>
            <person name="Riley R."/>
            <person name="Andreopoulos W."/>
            <person name="Labutti K."/>
            <person name="Pangilinan J."/>
            <person name="Ruiz-Duenas F.J."/>
            <person name="Barrasa J.M."/>
            <person name="Sanchez-Garcia M."/>
            <person name="Camarero S."/>
            <person name="Miyauchi S."/>
            <person name="Serrano A."/>
            <person name="Linde D."/>
            <person name="Babiker R."/>
            <person name="Drula E."/>
            <person name="Ayuso-Fernandez I."/>
            <person name="Pacheco R."/>
            <person name="Padilla G."/>
            <person name="Ferreira P."/>
            <person name="Barriuso J."/>
            <person name="Kellner H."/>
            <person name="Castanera R."/>
            <person name="Alfaro M."/>
            <person name="Ramirez L."/>
            <person name="Pisabarro A.G."/>
            <person name="Kuo A."/>
            <person name="Tritt A."/>
            <person name="Lipzen A."/>
            <person name="He G."/>
            <person name="Yan M."/>
            <person name="Ng V."/>
            <person name="Cullen D."/>
            <person name="Martin F."/>
            <person name="Rosso M.-N."/>
            <person name="Henrissat B."/>
            <person name="Hibbett D."/>
            <person name="Martinez A.T."/>
            <person name="Grigoriev I.V."/>
        </authorList>
    </citation>
    <scope>NUCLEOTIDE SEQUENCE</scope>
    <source>
        <strain evidence="5">CBS 506.95</strain>
    </source>
</reference>
<keyword evidence="3" id="KW-0472">Membrane</keyword>
<dbReference type="Pfam" id="PF01073">
    <property type="entry name" value="3Beta_HSD"/>
    <property type="match status" value="1"/>
</dbReference>
<dbReference type="Proteomes" id="UP000807306">
    <property type="component" value="Unassembled WGS sequence"/>
</dbReference>
<dbReference type="PANTHER" id="PTHR43245:SF51">
    <property type="entry name" value="SHORT CHAIN DEHYDROGENASE_REDUCTASE FAMILY 42E, MEMBER 2"/>
    <property type="match status" value="1"/>
</dbReference>
<sequence>MTVTQVIPAVFSCLILVFYVVWNDKRLLKIPEAALYFSPKRISPTDARELADRLAASAPLSTKEVLPPKTGRRYIIVGGGGFLGAWIAAKLLQRGENPQNIRILDLHPPANYVVRDALAQGLQFVKVDVTDAAATDAAFKLPWSVSVPRTGISVFHAAANIRFFERHLELLDRSTKVNVEGTKNVVKAARGAGADVLVYTSSGAIGLHSTRLFLWPWEKEPENFVQVIDDDDSRYPKKHEEFFSNYAASKIQGERLIRASDKLLTGDSPGQVIRTGCIRPGNGVFGPRGDMNCGAWLVRRHNPSWAHNVVQSFNYVENCAAAHLCYEARLIELQSSTSNNPDIGGDAFVVADPGPPPTYGDLYTIMGTMTNDECTFPYVSTTALMLLAIIIETYYRFQQALVRKGSRLAKYFPAVKGDLMAIQPSIFPLVTTHMIFDDSRARLPPEEGGLGYTGLWTSAEGVHQTVEEFKSGVGLSDRRSNDAGFQLGFDKVRFWKAKKEGKGVELGTLSSAPMPGVIATNVSIKV</sequence>
<evidence type="ECO:0000259" key="4">
    <source>
        <dbReference type="Pfam" id="PF01073"/>
    </source>
</evidence>
<dbReference type="EMBL" id="MU157842">
    <property type="protein sequence ID" value="KAF9530025.1"/>
    <property type="molecule type" value="Genomic_DNA"/>
</dbReference>
<dbReference type="Gene3D" id="3.40.50.720">
    <property type="entry name" value="NAD(P)-binding Rossmann-like Domain"/>
    <property type="match status" value="1"/>
</dbReference>
<evidence type="ECO:0000256" key="1">
    <source>
        <dbReference type="ARBA" id="ARBA00009219"/>
    </source>
</evidence>
<name>A0A9P6EJ45_9AGAR</name>
<evidence type="ECO:0000256" key="2">
    <source>
        <dbReference type="ARBA" id="ARBA00023002"/>
    </source>
</evidence>
<evidence type="ECO:0000256" key="3">
    <source>
        <dbReference type="SAM" id="Phobius"/>
    </source>
</evidence>
<dbReference type="AlphaFoldDB" id="A0A9P6EJ45"/>
<gene>
    <name evidence="5" type="ORF">CPB83DRAFT_788989</name>
</gene>
<comment type="caution">
    <text evidence="5">The sequence shown here is derived from an EMBL/GenBank/DDBJ whole genome shotgun (WGS) entry which is preliminary data.</text>
</comment>
<dbReference type="GO" id="GO:0006694">
    <property type="term" value="P:steroid biosynthetic process"/>
    <property type="evidence" value="ECO:0007669"/>
    <property type="project" value="InterPro"/>
</dbReference>
<comment type="similarity">
    <text evidence="1">Belongs to the 3-beta-HSD family.</text>
</comment>
<dbReference type="GO" id="GO:0016616">
    <property type="term" value="F:oxidoreductase activity, acting on the CH-OH group of donors, NAD or NADP as acceptor"/>
    <property type="evidence" value="ECO:0007669"/>
    <property type="project" value="InterPro"/>
</dbReference>
<accession>A0A9P6EJ45</accession>
<dbReference type="OrthoDB" id="10058185at2759"/>
<feature type="transmembrane region" description="Helical" evidence="3">
    <location>
        <begin position="6"/>
        <end position="22"/>
    </location>
</feature>
<evidence type="ECO:0000313" key="6">
    <source>
        <dbReference type="Proteomes" id="UP000807306"/>
    </source>
</evidence>
<dbReference type="InterPro" id="IPR002225">
    <property type="entry name" value="3Beta_OHSteriod_DH/Estase"/>
</dbReference>
<evidence type="ECO:0000313" key="5">
    <source>
        <dbReference type="EMBL" id="KAF9530025.1"/>
    </source>
</evidence>
<dbReference type="InterPro" id="IPR050177">
    <property type="entry name" value="Lipid_A_modif_metabolic_enz"/>
</dbReference>
<dbReference type="SUPFAM" id="SSF51735">
    <property type="entry name" value="NAD(P)-binding Rossmann-fold domains"/>
    <property type="match status" value="1"/>
</dbReference>
<dbReference type="InterPro" id="IPR036291">
    <property type="entry name" value="NAD(P)-bd_dom_sf"/>
</dbReference>
<feature type="domain" description="3-beta hydroxysteroid dehydrogenase/isomerase" evidence="4">
    <location>
        <begin position="75"/>
        <end position="364"/>
    </location>
</feature>
<keyword evidence="6" id="KW-1185">Reference proteome</keyword>
<keyword evidence="3" id="KW-1133">Transmembrane helix</keyword>
<proteinExistence type="inferred from homology"/>